<gene>
    <name evidence="2" type="ORF">D2E23_1698</name>
</gene>
<dbReference type="PANTHER" id="PTHR37299">
    <property type="entry name" value="TRANSCRIPTIONAL REGULATOR-RELATED"/>
    <property type="match status" value="1"/>
</dbReference>
<dbReference type="RefSeq" id="WP_126030502.1">
    <property type="nucleotide sequence ID" value="NZ_QXGJ01000008.1"/>
</dbReference>
<proteinExistence type="predicted"/>
<accession>A0A430FC02</accession>
<dbReference type="InterPro" id="IPR007492">
    <property type="entry name" value="LytTR_DNA-bd_dom"/>
</dbReference>
<dbReference type="Pfam" id="PF04397">
    <property type="entry name" value="LytTR"/>
    <property type="match status" value="1"/>
</dbReference>
<sequence length="281" mass="31500">MISVAVVDDDAERAARLSSMISSFAVSSPDLDIVNAPKTDSANRGDTTNFDLLNFHVTVFATIAALGVFLAHHAVDIAFFNIDAADSDDGRSVRGSDSRMLVSDATRLFSTESDTQIMLVSRNAGRSARDSVPLPHLYVPGRMHVLARPVVIEELRLALFRAVWQLRQTRERMIRIDSGNVMHMVAPSEIRYAESHRRVLHVYADEMIETYSTIAEFMALLPSYFLQCHKSYLVNMNYVRLFNGSSIVLTTGEEIPVSQRRRSYAKARLRGYIRGLDSGRK</sequence>
<comment type="caution">
    <text evidence="2">The sequence shown here is derived from an EMBL/GenBank/DDBJ whole genome shotgun (WGS) entry which is preliminary data.</text>
</comment>
<keyword evidence="3" id="KW-1185">Reference proteome</keyword>
<dbReference type="AlphaFoldDB" id="A0A430FC02"/>
<protein>
    <submittedName>
        <fullName evidence="2">DNA-binding response regulator</fullName>
    </submittedName>
</protein>
<dbReference type="Gene3D" id="2.40.50.1020">
    <property type="entry name" value="LytTr DNA-binding domain"/>
    <property type="match status" value="1"/>
</dbReference>
<dbReference type="InterPro" id="IPR046947">
    <property type="entry name" value="LytR-like"/>
</dbReference>
<dbReference type="SMART" id="SM00850">
    <property type="entry name" value="LytTR"/>
    <property type="match status" value="1"/>
</dbReference>
<organism evidence="2 3">
    <name type="scientific">Bifidobacterium callimiconis</name>
    <dbReference type="NCBI Taxonomy" id="2306973"/>
    <lineage>
        <taxon>Bacteria</taxon>
        <taxon>Bacillati</taxon>
        <taxon>Actinomycetota</taxon>
        <taxon>Actinomycetes</taxon>
        <taxon>Bifidobacteriales</taxon>
        <taxon>Bifidobacteriaceae</taxon>
        <taxon>Bifidobacterium</taxon>
    </lineage>
</organism>
<name>A0A430FC02_9BIFI</name>
<dbReference type="OrthoDB" id="3240528at2"/>
<evidence type="ECO:0000313" key="3">
    <source>
        <dbReference type="Proteomes" id="UP000288607"/>
    </source>
</evidence>
<reference evidence="2 3" key="1">
    <citation type="submission" date="2018-09" db="EMBL/GenBank/DDBJ databases">
        <title>Characterization of the phylogenetic diversity of five novel species belonging to the genus Bifidobacterium.</title>
        <authorList>
            <person name="Lugli G.A."/>
            <person name="Duranti S."/>
            <person name="Milani C."/>
        </authorList>
    </citation>
    <scope>NUCLEOTIDE SEQUENCE [LARGE SCALE GENOMIC DNA]</scope>
    <source>
        <strain evidence="2 3">2028B</strain>
    </source>
</reference>
<dbReference type="Proteomes" id="UP000288607">
    <property type="component" value="Unassembled WGS sequence"/>
</dbReference>
<keyword evidence="2" id="KW-0238">DNA-binding</keyword>
<evidence type="ECO:0000259" key="1">
    <source>
        <dbReference type="PROSITE" id="PS50930"/>
    </source>
</evidence>
<evidence type="ECO:0000313" key="2">
    <source>
        <dbReference type="EMBL" id="RSX50375.1"/>
    </source>
</evidence>
<dbReference type="PANTHER" id="PTHR37299:SF1">
    <property type="entry name" value="STAGE 0 SPORULATION PROTEIN A HOMOLOG"/>
    <property type="match status" value="1"/>
</dbReference>
<dbReference type="GO" id="GO:0003677">
    <property type="term" value="F:DNA binding"/>
    <property type="evidence" value="ECO:0007669"/>
    <property type="project" value="UniProtKB-KW"/>
</dbReference>
<feature type="domain" description="HTH LytTR-type" evidence="1">
    <location>
        <begin position="174"/>
        <end position="271"/>
    </location>
</feature>
<dbReference type="GO" id="GO:0000156">
    <property type="term" value="F:phosphorelay response regulator activity"/>
    <property type="evidence" value="ECO:0007669"/>
    <property type="project" value="InterPro"/>
</dbReference>
<dbReference type="EMBL" id="QXGJ01000008">
    <property type="protein sequence ID" value="RSX50375.1"/>
    <property type="molecule type" value="Genomic_DNA"/>
</dbReference>
<dbReference type="PROSITE" id="PS50930">
    <property type="entry name" value="HTH_LYTTR"/>
    <property type="match status" value="1"/>
</dbReference>